<dbReference type="Proteomes" id="UP000054538">
    <property type="component" value="Unassembled WGS sequence"/>
</dbReference>
<gene>
    <name evidence="1" type="ORF">PAXRUDRAFT_590533</name>
</gene>
<accession>A0A0D0DZ51</accession>
<organism evidence="1 2">
    <name type="scientific">Paxillus rubicundulus Ve08.2h10</name>
    <dbReference type="NCBI Taxonomy" id="930991"/>
    <lineage>
        <taxon>Eukaryota</taxon>
        <taxon>Fungi</taxon>
        <taxon>Dikarya</taxon>
        <taxon>Basidiomycota</taxon>
        <taxon>Agaricomycotina</taxon>
        <taxon>Agaricomycetes</taxon>
        <taxon>Agaricomycetidae</taxon>
        <taxon>Boletales</taxon>
        <taxon>Paxilineae</taxon>
        <taxon>Paxillaceae</taxon>
        <taxon>Paxillus</taxon>
    </lineage>
</organism>
<evidence type="ECO:0000313" key="2">
    <source>
        <dbReference type="Proteomes" id="UP000054538"/>
    </source>
</evidence>
<keyword evidence="2" id="KW-1185">Reference proteome</keyword>
<dbReference type="InParanoid" id="A0A0D0DZ51"/>
<dbReference type="EMBL" id="KN825308">
    <property type="protein sequence ID" value="KIK92154.1"/>
    <property type="molecule type" value="Genomic_DNA"/>
</dbReference>
<reference evidence="2" key="2">
    <citation type="submission" date="2015-01" db="EMBL/GenBank/DDBJ databases">
        <title>Evolutionary Origins and Diversification of the Mycorrhizal Mutualists.</title>
        <authorList>
            <consortium name="DOE Joint Genome Institute"/>
            <consortium name="Mycorrhizal Genomics Consortium"/>
            <person name="Kohler A."/>
            <person name="Kuo A."/>
            <person name="Nagy L.G."/>
            <person name="Floudas D."/>
            <person name="Copeland A."/>
            <person name="Barry K.W."/>
            <person name="Cichocki N."/>
            <person name="Veneault-Fourrey C."/>
            <person name="LaButti K."/>
            <person name="Lindquist E.A."/>
            <person name="Lipzen A."/>
            <person name="Lundell T."/>
            <person name="Morin E."/>
            <person name="Murat C."/>
            <person name="Riley R."/>
            <person name="Ohm R."/>
            <person name="Sun H."/>
            <person name="Tunlid A."/>
            <person name="Henrissat B."/>
            <person name="Grigoriev I.V."/>
            <person name="Hibbett D.S."/>
            <person name="Martin F."/>
        </authorList>
    </citation>
    <scope>NUCLEOTIDE SEQUENCE [LARGE SCALE GENOMIC DNA]</scope>
    <source>
        <strain evidence="2">Ve08.2h10</strain>
    </source>
</reference>
<protein>
    <submittedName>
        <fullName evidence="1">Uncharacterized protein</fullName>
    </submittedName>
</protein>
<sequence length="98" mass="10488">MIAAHVVWNTVFVPLRLSALVSYLTPCTSDQHDPLCTTVGVLSFCLWTAFYVVSNPACKKVRLNILGCCAVSRCTVSADCGPVMGSKLPADPEQDGVQ</sequence>
<proteinExistence type="predicted"/>
<evidence type="ECO:0000313" key="1">
    <source>
        <dbReference type="EMBL" id="KIK92154.1"/>
    </source>
</evidence>
<dbReference type="HOGENOM" id="CLU_2334272_0_0_1"/>
<name>A0A0D0DZ51_9AGAM</name>
<dbReference type="AlphaFoldDB" id="A0A0D0DZ51"/>
<reference evidence="1 2" key="1">
    <citation type="submission" date="2014-04" db="EMBL/GenBank/DDBJ databases">
        <authorList>
            <consortium name="DOE Joint Genome Institute"/>
            <person name="Kuo A."/>
            <person name="Kohler A."/>
            <person name="Jargeat P."/>
            <person name="Nagy L.G."/>
            <person name="Floudas D."/>
            <person name="Copeland A."/>
            <person name="Barry K.W."/>
            <person name="Cichocki N."/>
            <person name="Veneault-Fourrey C."/>
            <person name="LaButti K."/>
            <person name="Lindquist E.A."/>
            <person name="Lipzen A."/>
            <person name="Lundell T."/>
            <person name="Morin E."/>
            <person name="Murat C."/>
            <person name="Sun H."/>
            <person name="Tunlid A."/>
            <person name="Henrissat B."/>
            <person name="Grigoriev I.V."/>
            <person name="Hibbett D.S."/>
            <person name="Martin F."/>
            <person name="Nordberg H.P."/>
            <person name="Cantor M.N."/>
            <person name="Hua S.X."/>
        </authorList>
    </citation>
    <scope>NUCLEOTIDE SEQUENCE [LARGE SCALE GENOMIC DNA]</scope>
    <source>
        <strain evidence="1 2">Ve08.2h10</strain>
    </source>
</reference>